<feature type="region of interest" description="Disordered" evidence="1">
    <location>
        <begin position="351"/>
        <end position="402"/>
    </location>
</feature>
<dbReference type="Proteomes" id="UP001152795">
    <property type="component" value="Unassembled WGS sequence"/>
</dbReference>
<keyword evidence="2" id="KW-1133">Transmembrane helix</keyword>
<feature type="transmembrane region" description="Helical" evidence="2">
    <location>
        <begin position="604"/>
        <end position="630"/>
    </location>
</feature>
<keyword evidence="4" id="KW-1185">Reference proteome</keyword>
<evidence type="ECO:0000256" key="1">
    <source>
        <dbReference type="SAM" id="MobiDB-lite"/>
    </source>
</evidence>
<feature type="compositionally biased region" description="Gly residues" evidence="1">
    <location>
        <begin position="356"/>
        <end position="383"/>
    </location>
</feature>
<feature type="compositionally biased region" description="Gly residues" evidence="1">
    <location>
        <begin position="819"/>
        <end position="887"/>
    </location>
</feature>
<feature type="region of interest" description="Disordered" evidence="1">
    <location>
        <begin position="922"/>
        <end position="945"/>
    </location>
</feature>
<keyword evidence="2" id="KW-0472">Membrane</keyword>
<evidence type="ECO:0000256" key="2">
    <source>
        <dbReference type="SAM" id="Phobius"/>
    </source>
</evidence>
<feature type="region of interest" description="Disordered" evidence="1">
    <location>
        <begin position="265"/>
        <end position="298"/>
    </location>
</feature>
<evidence type="ECO:0000313" key="3">
    <source>
        <dbReference type="EMBL" id="CAB3977634.1"/>
    </source>
</evidence>
<gene>
    <name evidence="3" type="ORF">PACLA_8A051733</name>
</gene>
<dbReference type="EMBL" id="CACRXK020000059">
    <property type="protein sequence ID" value="CAB3977634.1"/>
    <property type="molecule type" value="Genomic_DNA"/>
</dbReference>
<feature type="region of interest" description="Disordered" evidence="1">
    <location>
        <begin position="814"/>
        <end position="891"/>
    </location>
</feature>
<keyword evidence="2" id="KW-0812">Transmembrane</keyword>
<reference evidence="3" key="1">
    <citation type="submission" date="2020-04" db="EMBL/GenBank/DDBJ databases">
        <authorList>
            <person name="Alioto T."/>
            <person name="Alioto T."/>
            <person name="Gomez Garrido J."/>
        </authorList>
    </citation>
    <scope>NUCLEOTIDE SEQUENCE</scope>
    <source>
        <strain evidence="3">A484AB</strain>
    </source>
</reference>
<evidence type="ECO:0000313" key="4">
    <source>
        <dbReference type="Proteomes" id="UP001152795"/>
    </source>
</evidence>
<feature type="transmembrane region" description="Helical" evidence="2">
    <location>
        <begin position="657"/>
        <end position="677"/>
    </location>
</feature>
<feature type="compositionally biased region" description="Gly residues" evidence="1">
    <location>
        <begin position="747"/>
        <end position="758"/>
    </location>
</feature>
<feature type="region of interest" description="Disordered" evidence="1">
    <location>
        <begin position="733"/>
        <end position="759"/>
    </location>
</feature>
<protein>
    <submittedName>
        <fullName evidence="3">Uncharacterized protein</fullName>
    </submittedName>
</protein>
<comment type="caution">
    <text evidence="3">The sequence shown here is derived from an EMBL/GenBank/DDBJ whole genome shotgun (WGS) entry which is preliminary data.</text>
</comment>
<dbReference type="AlphaFoldDB" id="A0A7D9D6I2"/>
<feature type="compositionally biased region" description="Gly residues" evidence="1">
    <location>
        <begin position="265"/>
        <end position="276"/>
    </location>
</feature>
<feature type="compositionally biased region" description="Gly residues" evidence="1">
    <location>
        <begin position="285"/>
        <end position="296"/>
    </location>
</feature>
<proteinExistence type="predicted"/>
<sequence length="945" mass="99207">MENIFLGKWKKLELSWKCTKMWMFGQSTRMLNKDELGRVILSYEQEARRVYRDGGENDGNAGDDADFEWCYALGRTLLNTTLTSGESPIFGGASGVQSIGQRMWHGNRHQQQHKLHRDGGNVGGDDGGNDGVVMGVVMVVMMVMVVVVVVVLEVLFVVFVIFVVLWITLSSVEILRMFLAVGIILVVMVVEEMLVVVMVAVAVIMVVVEMMVVVVEVAKSVGGGGDGGNYGGDGGGGRAGGPVHRHLRRFVDHYGLGRNIEDVSGRGGNRIGGDNVGDGRRGDANDGGGNDGGGGTPVLKTQIQHAVEQIVRDYLGGIELQEEEPVGERNRMLTKAELTRIIISYEEGRRLHRDGGNVGGDDGGNDGGEVGGGDDGRNYGGDGGGDDGDGGDGGGGGRAEGPVHRHLRRFVDHYGLGRNIEDVFGRGGNRIGGDVGDGRRGDANDGGAAGVGPVRRVGRIRDAAGLGRAVQMTFLVVLNYFSFMAGGSGRWWCCWWRPLWLVTAFGSLHRRDPMVLIYLDGHGVLKVADKENLYQVRPIRPGGHMTAQQLEAVREGRMKCAGMCCAWYYQIHFLQLHRDGGNVGGDDGGNDGVVMGVVMGVMMVMVVVVVLEVLFVEFVVFVIFVVLWITLSSVEILRMFLAGGIILVVMVVEEMLVVVMVAVAVIMVVVEMMVVVVEVAKSVGGGGDGGNYGGDGGGGRAGGPVHRHLRRFVDHYGLGRNIEDVFGRGGNRIGGDNVGDGRRGDANDGGGNDGGGGTPVLKTQIQHAVEQIVRDYLGGIELQEEEPVRERNRMLTKAELARIIISYEEEGRRLHRDGGNVGGDDGGNDGGEVGGGDDGGNYGGDGGGDGGGGDDGGDGGGGHGGDGGGGAAGHGGGGGGGGGGGRAEGPVHSHLRRFVDHYGLGRNIEDVFGRGGNCIGGDNVGDGRRGDANDGGGNDGDLKVL</sequence>
<organism evidence="3 4">
    <name type="scientific">Paramuricea clavata</name>
    <name type="common">Red gorgonian</name>
    <name type="synonym">Violescent sea-whip</name>
    <dbReference type="NCBI Taxonomy" id="317549"/>
    <lineage>
        <taxon>Eukaryota</taxon>
        <taxon>Metazoa</taxon>
        <taxon>Cnidaria</taxon>
        <taxon>Anthozoa</taxon>
        <taxon>Octocorallia</taxon>
        <taxon>Malacalcyonacea</taxon>
        <taxon>Plexauridae</taxon>
        <taxon>Paramuricea</taxon>
    </lineage>
</organism>
<feature type="transmembrane region" description="Helical" evidence="2">
    <location>
        <begin position="465"/>
        <end position="483"/>
    </location>
</feature>
<name>A0A7D9D6I2_PARCT</name>
<feature type="transmembrane region" description="Helical" evidence="2">
    <location>
        <begin position="174"/>
        <end position="190"/>
    </location>
</feature>
<accession>A0A7D9D6I2</accession>
<feature type="transmembrane region" description="Helical" evidence="2">
    <location>
        <begin position="196"/>
        <end position="215"/>
    </location>
</feature>
<feature type="transmembrane region" description="Helical" evidence="2">
    <location>
        <begin position="136"/>
        <end position="167"/>
    </location>
</feature>